<dbReference type="Proteomes" id="UP000237798">
    <property type="component" value="Unassembled WGS sequence"/>
</dbReference>
<evidence type="ECO:0000313" key="6">
    <source>
        <dbReference type="EMBL" id="PRR85252.1"/>
    </source>
</evidence>
<dbReference type="InterPro" id="IPR013785">
    <property type="entry name" value="Aldolase_TIM"/>
</dbReference>
<gene>
    <name evidence="6" type="ORF">CLLU_18080</name>
</gene>
<dbReference type="InterPro" id="IPR007197">
    <property type="entry name" value="rSAM"/>
</dbReference>
<evidence type="ECO:0000256" key="1">
    <source>
        <dbReference type="ARBA" id="ARBA00022691"/>
    </source>
</evidence>
<dbReference type="Gene3D" id="3.20.20.70">
    <property type="entry name" value="Aldolase class I"/>
    <property type="match status" value="1"/>
</dbReference>
<dbReference type="EMBL" id="PVXP01000021">
    <property type="protein sequence ID" value="PRR85252.1"/>
    <property type="molecule type" value="Genomic_DNA"/>
</dbReference>
<dbReference type="GO" id="GO:0051536">
    <property type="term" value="F:iron-sulfur cluster binding"/>
    <property type="evidence" value="ECO:0007669"/>
    <property type="project" value="UniProtKB-KW"/>
</dbReference>
<dbReference type="InterPro" id="IPR058240">
    <property type="entry name" value="rSAM_sf"/>
</dbReference>
<dbReference type="GO" id="GO:0003824">
    <property type="term" value="F:catalytic activity"/>
    <property type="evidence" value="ECO:0007669"/>
    <property type="project" value="InterPro"/>
</dbReference>
<dbReference type="AlphaFoldDB" id="A0A2T0BN53"/>
<sequence length="294" mass="34758">MSAMVYSDIFRKIQNKYIDYPDEITIETTGKCNAKCKFCPHYELDRRFIDMEDSLFFKIIGDLKEIPINHKFNISPFKVNEPLMDNKFFEKIGVINTELPNANIRFFSNFNMATFNDIERLSKIKNLDTLWISLNEIEADRYKEVMGLELDKTLDNIKNLLEFNKKYKIIDKVSISRVADDTSKDIEFKNKFDRIFGKYSSEYDIKFIKRAEWIDFLGKQHEVPGNEPCLRWFEVNITCTGKVALCCMDGKGEYCIGDVNEQSVLEIYNRKEYRELRENIYPRKFIAPCNRCSL</sequence>
<reference evidence="6 7" key="1">
    <citation type="submission" date="2018-03" db="EMBL/GenBank/DDBJ databases">
        <title>Genome sequence of Clostridium luticellarii DSM 29923.</title>
        <authorList>
            <person name="Poehlein A."/>
            <person name="Daniel R."/>
        </authorList>
    </citation>
    <scope>NUCLEOTIDE SEQUENCE [LARGE SCALE GENOMIC DNA]</scope>
    <source>
        <strain evidence="6 7">DSM 29923</strain>
    </source>
</reference>
<evidence type="ECO:0000256" key="3">
    <source>
        <dbReference type="ARBA" id="ARBA00023004"/>
    </source>
</evidence>
<dbReference type="GO" id="GO:0046872">
    <property type="term" value="F:metal ion binding"/>
    <property type="evidence" value="ECO:0007669"/>
    <property type="project" value="UniProtKB-KW"/>
</dbReference>
<evidence type="ECO:0000259" key="5">
    <source>
        <dbReference type="Pfam" id="PF13186"/>
    </source>
</evidence>
<keyword evidence="7" id="KW-1185">Reference proteome</keyword>
<accession>A0A2T0BN53</accession>
<dbReference type="PANTHER" id="PTHR11228">
    <property type="entry name" value="RADICAL SAM DOMAIN PROTEIN"/>
    <property type="match status" value="1"/>
</dbReference>
<name>A0A2T0BN53_9CLOT</name>
<feature type="domain" description="4Fe4S-binding SPASM" evidence="5">
    <location>
        <begin position="231"/>
        <end position="292"/>
    </location>
</feature>
<keyword evidence="3" id="KW-0408">Iron</keyword>
<proteinExistence type="predicted"/>
<protein>
    <recommendedName>
        <fullName evidence="5">4Fe4S-binding SPASM domain-containing protein</fullName>
    </recommendedName>
</protein>
<dbReference type="PANTHER" id="PTHR11228:SF7">
    <property type="entry name" value="PQQA PEPTIDE CYCLASE"/>
    <property type="match status" value="1"/>
</dbReference>
<comment type="caution">
    <text evidence="6">The sequence shown here is derived from an EMBL/GenBank/DDBJ whole genome shotgun (WGS) entry which is preliminary data.</text>
</comment>
<dbReference type="CDD" id="cd21109">
    <property type="entry name" value="SPASM"/>
    <property type="match status" value="1"/>
</dbReference>
<dbReference type="SUPFAM" id="SSF102114">
    <property type="entry name" value="Radical SAM enzymes"/>
    <property type="match status" value="1"/>
</dbReference>
<organism evidence="6 7">
    <name type="scientific">Clostridium luticellarii</name>
    <dbReference type="NCBI Taxonomy" id="1691940"/>
    <lineage>
        <taxon>Bacteria</taxon>
        <taxon>Bacillati</taxon>
        <taxon>Bacillota</taxon>
        <taxon>Clostridia</taxon>
        <taxon>Eubacteriales</taxon>
        <taxon>Clostridiaceae</taxon>
        <taxon>Clostridium</taxon>
    </lineage>
</organism>
<keyword evidence="2" id="KW-0479">Metal-binding</keyword>
<evidence type="ECO:0000256" key="4">
    <source>
        <dbReference type="ARBA" id="ARBA00023014"/>
    </source>
</evidence>
<dbReference type="SFLD" id="SFLDS00029">
    <property type="entry name" value="Radical_SAM"/>
    <property type="match status" value="1"/>
</dbReference>
<keyword evidence="1" id="KW-0949">S-adenosyl-L-methionine</keyword>
<dbReference type="InterPro" id="IPR023885">
    <property type="entry name" value="4Fe4S-binding_SPASM_dom"/>
</dbReference>
<evidence type="ECO:0000256" key="2">
    <source>
        <dbReference type="ARBA" id="ARBA00022723"/>
    </source>
</evidence>
<evidence type="ECO:0000313" key="7">
    <source>
        <dbReference type="Proteomes" id="UP000237798"/>
    </source>
</evidence>
<dbReference type="InterPro" id="IPR050377">
    <property type="entry name" value="Radical_SAM_PqqE_MftC-like"/>
</dbReference>
<keyword evidence="4" id="KW-0411">Iron-sulfur</keyword>
<dbReference type="Pfam" id="PF13186">
    <property type="entry name" value="SPASM"/>
    <property type="match status" value="1"/>
</dbReference>